<reference evidence="2" key="1">
    <citation type="submission" date="2017-09" db="EMBL/GenBank/DDBJ databases">
        <title>Depth-based differentiation of microbial function through sediment-hosted aquifers and enrichment of novel symbionts in the deep terrestrial subsurface.</title>
        <authorList>
            <person name="Probst A.J."/>
            <person name="Ladd B."/>
            <person name="Jarett J.K."/>
            <person name="Geller-Mcgrath D.E."/>
            <person name="Sieber C.M.K."/>
            <person name="Emerson J.B."/>
            <person name="Anantharaman K."/>
            <person name="Thomas B.C."/>
            <person name="Malmstrom R."/>
            <person name="Stieglmeier M."/>
            <person name="Klingl A."/>
            <person name="Woyke T."/>
            <person name="Ryan C.M."/>
            <person name="Banfield J.F."/>
        </authorList>
    </citation>
    <scope>NUCLEOTIDE SEQUENCE [LARGE SCALE GENOMIC DNA]</scope>
</reference>
<dbReference type="Proteomes" id="UP000228964">
    <property type="component" value="Unassembled WGS sequence"/>
</dbReference>
<sequence length="209" mass="25064">MAYIFLDESGDLGFKKSSSKWFIFTIAIISEPRSLERVVKKIWRPLKKKHKKLGELHAYHADNITRIRMLQKLNELDDLKVLCVILNKKKVHVDLQNQKNYLYNYTANILLDRLHSSNAVKDNEQIHLFIDRKDTKKKLRDNFIRYLNSQMSNRGRKHFTVDLHTSHENKSLQAVDFISWAIFRKYERGDYEFYEFIKSKITDERLLFP</sequence>
<proteinExistence type="predicted"/>
<comment type="caution">
    <text evidence="1">The sequence shown here is derived from an EMBL/GenBank/DDBJ whole genome shotgun (WGS) entry which is preliminary data.</text>
</comment>
<protein>
    <recommendedName>
        <fullName evidence="3">DUF3800 domain-containing protein</fullName>
    </recommendedName>
</protein>
<evidence type="ECO:0000313" key="2">
    <source>
        <dbReference type="Proteomes" id="UP000228964"/>
    </source>
</evidence>
<name>A0A2M6WPR8_9BACT</name>
<gene>
    <name evidence="1" type="ORF">COT96_02785</name>
</gene>
<dbReference type="InterPro" id="IPR024524">
    <property type="entry name" value="DUF3800"/>
</dbReference>
<evidence type="ECO:0000313" key="1">
    <source>
        <dbReference type="EMBL" id="PIT94736.1"/>
    </source>
</evidence>
<dbReference type="AlphaFoldDB" id="A0A2M6WPR8"/>
<dbReference type="Pfam" id="PF12686">
    <property type="entry name" value="DUF3800"/>
    <property type="match status" value="1"/>
</dbReference>
<dbReference type="EMBL" id="PFAO01000069">
    <property type="protein sequence ID" value="PIT94736.1"/>
    <property type="molecule type" value="Genomic_DNA"/>
</dbReference>
<organism evidence="1 2">
    <name type="scientific">Candidatus Falkowbacteria bacterium CG10_big_fil_rev_8_21_14_0_10_38_22</name>
    <dbReference type="NCBI Taxonomy" id="1974564"/>
    <lineage>
        <taxon>Bacteria</taxon>
        <taxon>Candidatus Falkowiibacteriota</taxon>
    </lineage>
</organism>
<accession>A0A2M6WPR8</accession>
<evidence type="ECO:0008006" key="3">
    <source>
        <dbReference type="Google" id="ProtNLM"/>
    </source>
</evidence>